<dbReference type="InterPro" id="IPR058533">
    <property type="entry name" value="Cation_efflux_TM"/>
</dbReference>
<dbReference type="PANTHER" id="PTHR43840">
    <property type="entry name" value="MITOCHONDRIAL METAL TRANSPORTER 1-RELATED"/>
    <property type="match status" value="1"/>
</dbReference>
<dbReference type="Gene3D" id="1.20.1510.10">
    <property type="entry name" value="Cation efflux protein transmembrane domain"/>
    <property type="match status" value="1"/>
</dbReference>
<protein>
    <submittedName>
        <fullName evidence="11">Cation diffusion facilitator family transporter</fullName>
    </submittedName>
</protein>
<evidence type="ECO:0000256" key="1">
    <source>
        <dbReference type="ARBA" id="ARBA00004141"/>
    </source>
</evidence>
<dbReference type="PANTHER" id="PTHR43840:SF41">
    <property type="entry name" value="CATION-EFFLUX PUMP FIEF"/>
    <property type="match status" value="1"/>
</dbReference>
<dbReference type="InterPro" id="IPR027470">
    <property type="entry name" value="Cation_efflux_CTD"/>
</dbReference>
<feature type="transmembrane region" description="Helical" evidence="8">
    <location>
        <begin position="85"/>
        <end position="107"/>
    </location>
</feature>
<dbReference type="NCBIfam" id="TIGR01297">
    <property type="entry name" value="CDF"/>
    <property type="match status" value="1"/>
</dbReference>
<dbReference type="Pfam" id="PF16916">
    <property type="entry name" value="ZT_dimer"/>
    <property type="match status" value="1"/>
</dbReference>
<dbReference type="RefSeq" id="WP_339113416.1">
    <property type="nucleotide sequence ID" value="NZ_JAYWLC010000002.1"/>
</dbReference>
<dbReference type="SUPFAM" id="SSF160240">
    <property type="entry name" value="Cation efflux protein cytoplasmic domain-like"/>
    <property type="match status" value="1"/>
</dbReference>
<evidence type="ECO:0000256" key="4">
    <source>
        <dbReference type="ARBA" id="ARBA00022475"/>
    </source>
</evidence>
<evidence type="ECO:0000256" key="7">
    <source>
        <dbReference type="ARBA" id="ARBA00023136"/>
    </source>
</evidence>
<dbReference type="InterPro" id="IPR002524">
    <property type="entry name" value="Cation_efflux"/>
</dbReference>
<evidence type="ECO:0000259" key="9">
    <source>
        <dbReference type="Pfam" id="PF01545"/>
    </source>
</evidence>
<organism evidence="11 12">
    <name type="scientific">Thioclava kandeliae</name>
    <dbReference type="NCBI Taxonomy" id="3070818"/>
    <lineage>
        <taxon>Bacteria</taxon>
        <taxon>Pseudomonadati</taxon>
        <taxon>Pseudomonadota</taxon>
        <taxon>Alphaproteobacteria</taxon>
        <taxon>Rhodobacterales</taxon>
        <taxon>Paracoccaceae</taxon>
        <taxon>Thioclava</taxon>
    </lineage>
</organism>
<keyword evidence="5 8" id="KW-0812">Transmembrane</keyword>
<comment type="subcellular location">
    <subcellularLocation>
        <location evidence="1">Membrane</location>
        <topology evidence="1">Multi-pass membrane protein</topology>
    </subcellularLocation>
</comment>
<reference evidence="11 12" key="1">
    <citation type="submission" date="2024-06" db="EMBL/GenBank/DDBJ databases">
        <title>Thioclava kandeliae sp. nov. from a rhizosphere soil sample of Kandelia candel in a mangrove.</title>
        <authorList>
            <person name="Mu T."/>
        </authorList>
    </citation>
    <scope>NUCLEOTIDE SEQUENCE [LARGE SCALE GENOMIC DNA]</scope>
    <source>
        <strain evidence="11 12">CPCC 100088</strain>
    </source>
</reference>
<dbReference type="InterPro" id="IPR027469">
    <property type="entry name" value="Cation_efflux_TMD_sf"/>
</dbReference>
<proteinExistence type="inferred from homology"/>
<dbReference type="EMBL" id="JAYWLC010000002">
    <property type="protein sequence ID" value="MER5170984.1"/>
    <property type="molecule type" value="Genomic_DNA"/>
</dbReference>
<feature type="transmembrane region" description="Helical" evidence="8">
    <location>
        <begin position="44"/>
        <end position="65"/>
    </location>
</feature>
<feature type="transmembrane region" description="Helical" evidence="8">
    <location>
        <begin position="12"/>
        <end position="32"/>
    </location>
</feature>
<evidence type="ECO:0000256" key="3">
    <source>
        <dbReference type="ARBA" id="ARBA00022448"/>
    </source>
</evidence>
<evidence type="ECO:0000256" key="2">
    <source>
        <dbReference type="ARBA" id="ARBA00008114"/>
    </source>
</evidence>
<comment type="similarity">
    <text evidence="2">Belongs to the cation diffusion facilitator (CDF) transporter (TC 2.A.4) family.</text>
</comment>
<keyword evidence="6 8" id="KW-1133">Transmembrane helix</keyword>
<keyword evidence="4" id="KW-1003">Cell membrane</keyword>
<sequence length="295" mass="31306">MYDSESVKLNSSAGLASVAVASILVVLKSWALWQTGSLSIGASLADSALDLLISVLGLLTILYAAKPADHDHSFGHGSAEDLVSLGQSLFIAASAGIIIWTSIERLLTPGTQHIGSEGAGITVMVVSIVLTLALVIWQGRVAKKTGNKVVAADRLHYVGDMIPALGAIFALWAAQTFGWQRVDPIVALIAALVMLKGAWSIGTGGWNALMDGAVAPEIIADIERIATEHEGVMAFHDLKTRTAGATMFVQLHVELEGGQTLEEAHDIAARLKHKIIETYPNADVIIHKDVWRPQA</sequence>
<evidence type="ECO:0000256" key="5">
    <source>
        <dbReference type="ARBA" id="ARBA00022692"/>
    </source>
</evidence>
<dbReference type="SUPFAM" id="SSF161111">
    <property type="entry name" value="Cation efflux protein transmembrane domain-like"/>
    <property type="match status" value="1"/>
</dbReference>
<accession>A0ABV1SER3</accession>
<dbReference type="Proteomes" id="UP001438953">
    <property type="component" value="Unassembled WGS sequence"/>
</dbReference>
<dbReference type="Gene3D" id="3.30.70.1350">
    <property type="entry name" value="Cation efflux protein, cytoplasmic domain"/>
    <property type="match status" value="1"/>
</dbReference>
<dbReference type="InterPro" id="IPR036837">
    <property type="entry name" value="Cation_efflux_CTD_sf"/>
</dbReference>
<feature type="domain" description="Cation efflux protein transmembrane" evidence="9">
    <location>
        <begin position="15"/>
        <end position="201"/>
    </location>
</feature>
<keyword evidence="7 8" id="KW-0472">Membrane</keyword>
<evidence type="ECO:0000313" key="11">
    <source>
        <dbReference type="EMBL" id="MER5170984.1"/>
    </source>
</evidence>
<feature type="transmembrane region" description="Helical" evidence="8">
    <location>
        <begin position="157"/>
        <end position="174"/>
    </location>
</feature>
<name>A0ABV1SER3_9RHOB</name>
<keyword evidence="12" id="KW-1185">Reference proteome</keyword>
<dbReference type="InterPro" id="IPR050291">
    <property type="entry name" value="CDF_Transporter"/>
</dbReference>
<feature type="transmembrane region" description="Helical" evidence="8">
    <location>
        <begin position="186"/>
        <end position="206"/>
    </location>
</feature>
<feature type="domain" description="Cation efflux protein cytoplasmic" evidence="10">
    <location>
        <begin position="216"/>
        <end position="287"/>
    </location>
</feature>
<dbReference type="Pfam" id="PF01545">
    <property type="entry name" value="Cation_efflux"/>
    <property type="match status" value="1"/>
</dbReference>
<evidence type="ECO:0000313" key="12">
    <source>
        <dbReference type="Proteomes" id="UP001438953"/>
    </source>
</evidence>
<evidence type="ECO:0000256" key="6">
    <source>
        <dbReference type="ARBA" id="ARBA00022989"/>
    </source>
</evidence>
<evidence type="ECO:0000259" key="10">
    <source>
        <dbReference type="Pfam" id="PF16916"/>
    </source>
</evidence>
<feature type="transmembrane region" description="Helical" evidence="8">
    <location>
        <begin position="119"/>
        <end position="137"/>
    </location>
</feature>
<gene>
    <name evidence="11" type="ORF">VSX56_04275</name>
</gene>
<keyword evidence="3" id="KW-0813">Transport</keyword>
<evidence type="ECO:0000256" key="8">
    <source>
        <dbReference type="SAM" id="Phobius"/>
    </source>
</evidence>
<comment type="caution">
    <text evidence="11">The sequence shown here is derived from an EMBL/GenBank/DDBJ whole genome shotgun (WGS) entry which is preliminary data.</text>
</comment>